<evidence type="ECO:0000313" key="3">
    <source>
        <dbReference type="Proteomes" id="UP000315295"/>
    </source>
</evidence>
<accession>A0A540KG21</accession>
<proteinExistence type="predicted"/>
<dbReference type="AlphaFoldDB" id="A0A540KG21"/>
<protein>
    <submittedName>
        <fullName evidence="2">Uncharacterized protein</fullName>
    </submittedName>
</protein>
<keyword evidence="3" id="KW-1185">Reference proteome</keyword>
<name>A0A540KG21_MALBA</name>
<feature type="compositionally biased region" description="Basic and acidic residues" evidence="1">
    <location>
        <begin position="63"/>
        <end position="72"/>
    </location>
</feature>
<dbReference type="Proteomes" id="UP000315295">
    <property type="component" value="Unassembled WGS sequence"/>
</dbReference>
<feature type="region of interest" description="Disordered" evidence="1">
    <location>
        <begin position="46"/>
        <end position="72"/>
    </location>
</feature>
<sequence length="72" mass="8377">MKDFFKAVEASAEEYMESYKVDLDKRPAEKQRLEEEHRKENMEKLRKDMEKSGGETVVVSTGLKDKIRGAKP</sequence>
<comment type="caution">
    <text evidence="2">The sequence shown here is derived from an EMBL/GenBank/DDBJ whole genome shotgun (WGS) entry which is preliminary data.</text>
</comment>
<organism evidence="2 3">
    <name type="scientific">Malus baccata</name>
    <name type="common">Siberian crab apple</name>
    <name type="synonym">Pyrus baccata</name>
    <dbReference type="NCBI Taxonomy" id="106549"/>
    <lineage>
        <taxon>Eukaryota</taxon>
        <taxon>Viridiplantae</taxon>
        <taxon>Streptophyta</taxon>
        <taxon>Embryophyta</taxon>
        <taxon>Tracheophyta</taxon>
        <taxon>Spermatophyta</taxon>
        <taxon>Magnoliopsida</taxon>
        <taxon>eudicotyledons</taxon>
        <taxon>Gunneridae</taxon>
        <taxon>Pentapetalae</taxon>
        <taxon>rosids</taxon>
        <taxon>fabids</taxon>
        <taxon>Rosales</taxon>
        <taxon>Rosaceae</taxon>
        <taxon>Amygdaloideae</taxon>
        <taxon>Maleae</taxon>
        <taxon>Malus</taxon>
    </lineage>
</organism>
<reference evidence="2 3" key="1">
    <citation type="journal article" date="2019" name="G3 (Bethesda)">
        <title>Sequencing of a Wild Apple (Malus baccata) Genome Unravels the Differences Between Cultivated and Wild Apple Species Regarding Disease Resistance and Cold Tolerance.</title>
        <authorList>
            <person name="Chen X."/>
        </authorList>
    </citation>
    <scope>NUCLEOTIDE SEQUENCE [LARGE SCALE GENOMIC DNA]</scope>
    <source>
        <strain evidence="3">cv. Shandingzi</strain>
        <tissue evidence="2">Leaves</tissue>
    </source>
</reference>
<dbReference type="EMBL" id="VIEB01001322">
    <property type="protein sequence ID" value="TQD73174.1"/>
    <property type="molecule type" value="Genomic_DNA"/>
</dbReference>
<evidence type="ECO:0000313" key="2">
    <source>
        <dbReference type="EMBL" id="TQD73174.1"/>
    </source>
</evidence>
<dbReference type="STRING" id="106549.A0A540KG21"/>
<gene>
    <name evidence="2" type="ORF">C1H46_041303</name>
</gene>
<evidence type="ECO:0000256" key="1">
    <source>
        <dbReference type="SAM" id="MobiDB-lite"/>
    </source>
</evidence>